<keyword evidence="2" id="KW-1185">Reference proteome</keyword>
<sequence length="378" mass="42081">MRFSNSKSKVKKLNYENTFKIKMKKIYFIIFAFAACFNPIQAYSSQNMSIVIPDKSSATDEHTSIEKSLLDESSATDEYTTIEKSLLDESSATDKYTIIAKSLLDESSATDEYTTIEKSLLEMLFVTSNATTMTYKTKSLTFKEASKFGETLNEFSVNDKFTATQIRKTKIPDLTIVSVTSYDKRTINPTATSFVNSAESNLNSNSLIVHCNFSFPKVYDPNDNYMVCKACQNELNFTNNQFQSCKTLKGSTIVNFDLVVSSSNVDSVLNNIENRVKSGNMKIIIKSSEYVANISSFSYALYLEPTLLNKEPTPLNEEDSNDGLSDADIVIIVVCVLIGALGIINIGVLTYIGHKDKLKKRSVSPCDSATTIEPKENK</sequence>
<feature type="transmembrane region" description="Helical" evidence="1">
    <location>
        <begin position="329"/>
        <end position="352"/>
    </location>
</feature>
<evidence type="ECO:0000313" key="2">
    <source>
        <dbReference type="Proteomes" id="UP001652625"/>
    </source>
</evidence>
<accession>A0ABM4BG58</accession>
<evidence type="ECO:0000313" key="4">
    <source>
        <dbReference type="RefSeq" id="XP_065647976.1"/>
    </source>
</evidence>
<reference evidence="3 4" key="1">
    <citation type="submission" date="2025-05" db="UniProtKB">
        <authorList>
            <consortium name="RefSeq"/>
        </authorList>
    </citation>
    <scope>IDENTIFICATION</scope>
</reference>
<evidence type="ECO:0000256" key="1">
    <source>
        <dbReference type="SAM" id="Phobius"/>
    </source>
</evidence>
<evidence type="ECO:0000313" key="3">
    <source>
        <dbReference type="RefSeq" id="XP_065647975.1"/>
    </source>
</evidence>
<organism evidence="2 3">
    <name type="scientific">Hydra vulgaris</name>
    <name type="common">Hydra</name>
    <name type="synonym">Hydra attenuata</name>
    <dbReference type="NCBI Taxonomy" id="6087"/>
    <lineage>
        <taxon>Eukaryota</taxon>
        <taxon>Metazoa</taxon>
        <taxon>Cnidaria</taxon>
        <taxon>Hydrozoa</taxon>
        <taxon>Hydroidolina</taxon>
        <taxon>Anthoathecata</taxon>
        <taxon>Aplanulata</taxon>
        <taxon>Hydridae</taxon>
        <taxon>Hydra</taxon>
    </lineage>
</organism>
<keyword evidence="1" id="KW-1133">Transmembrane helix</keyword>
<name>A0ABM4BG58_HYDVU</name>
<keyword evidence="1" id="KW-0472">Membrane</keyword>
<dbReference type="Proteomes" id="UP001652625">
    <property type="component" value="Chromosome 03"/>
</dbReference>
<gene>
    <name evidence="3 4" type="primary">LOC136077659</name>
</gene>
<proteinExistence type="predicted"/>
<dbReference type="GeneID" id="136077659"/>
<protein>
    <submittedName>
        <fullName evidence="3 4">Uncharacterized protein LOC136077659</fullName>
    </submittedName>
</protein>
<keyword evidence="1" id="KW-0812">Transmembrane</keyword>
<dbReference type="RefSeq" id="XP_065647975.1">
    <property type="nucleotide sequence ID" value="XM_065791903.1"/>
</dbReference>
<dbReference type="RefSeq" id="XP_065647976.1">
    <property type="nucleotide sequence ID" value="XM_065791904.1"/>
</dbReference>